<dbReference type="AlphaFoldDB" id="A0A7V1LJP7"/>
<name>A0A7V1LJP7_CALAY</name>
<evidence type="ECO:0000313" key="1">
    <source>
        <dbReference type="EMBL" id="HED09276.1"/>
    </source>
</evidence>
<organism evidence="1">
    <name type="scientific">Caldithrix abyssi</name>
    <dbReference type="NCBI Taxonomy" id="187145"/>
    <lineage>
        <taxon>Bacteria</taxon>
        <taxon>Pseudomonadati</taxon>
        <taxon>Calditrichota</taxon>
        <taxon>Calditrichia</taxon>
        <taxon>Calditrichales</taxon>
        <taxon>Calditrichaceae</taxon>
        <taxon>Caldithrix</taxon>
    </lineage>
</organism>
<dbReference type="Proteomes" id="UP000886005">
    <property type="component" value="Unassembled WGS sequence"/>
</dbReference>
<reference evidence="1" key="1">
    <citation type="journal article" date="2020" name="mSystems">
        <title>Genome- and Community-Level Interaction Insights into Carbon Utilization and Element Cycling Functions of Hydrothermarchaeota in Hydrothermal Sediment.</title>
        <authorList>
            <person name="Zhou Z."/>
            <person name="Liu Y."/>
            <person name="Xu W."/>
            <person name="Pan J."/>
            <person name="Luo Z.H."/>
            <person name="Li M."/>
        </authorList>
    </citation>
    <scope>NUCLEOTIDE SEQUENCE [LARGE SCALE GENOMIC DNA]</scope>
    <source>
        <strain evidence="1">HyVt-456</strain>
    </source>
</reference>
<dbReference type="EMBL" id="DRLD01000029">
    <property type="protein sequence ID" value="HED09276.1"/>
    <property type="molecule type" value="Genomic_DNA"/>
</dbReference>
<accession>A0A7V1LJP7</accession>
<gene>
    <name evidence="1" type="ORF">ENJ10_01175</name>
</gene>
<proteinExistence type="predicted"/>
<comment type="caution">
    <text evidence="1">The sequence shown here is derived from an EMBL/GenBank/DDBJ whole genome shotgun (WGS) entry which is preliminary data.</text>
</comment>
<sequence length="261" mass="28516">MKPLTWASLYIFSLFFPGCSDLERDNPLDPANPSSFRESVAVAEAFVNTNPAAGVSYNGEALRALDSLKTIFGDRLLVIHYHRNTRDFTDSLAVEPLAETRYSAYTTEYDERRFKGVPDIFINGPRERIQGASSAASVSDRALPLINAVLSEECYFTMEADIRAENGGFSGRVRVARLGNQSAENLSLLFVVTSDRGGAGRYSVSGMAPPVAVDRLNAGSYRSFDFEVSARNGRAERLFILLVSDDTGRIEFALSGTGGEI</sequence>
<protein>
    <submittedName>
        <fullName evidence="1">Uncharacterized protein</fullName>
    </submittedName>
</protein>